<proteinExistence type="predicted"/>
<evidence type="ECO:0000313" key="2">
    <source>
        <dbReference type="Proteomes" id="UP000324222"/>
    </source>
</evidence>
<dbReference type="Proteomes" id="UP000324222">
    <property type="component" value="Unassembled WGS sequence"/>
</dbReference>
<evidence type="ECO:0000313" key="1">
    <source>
        <dbReference type="EMBL" id="MPC54044.1"/>
    </source>
</evidence>
<gene>
    <name evidence="1" type="ORF">E2C01_047951</name>
</gene>
<keyword evidence="2" id="KW-1185">Reference proteome</keyword>
<dbReference type="AlphaFoldDB" id="A0A5B7GBX8"/>
<name>A0A5B7GBX8_PORTR</name>
<comment type="caution">
    <text evidence="1">The sequence shown here is derived from an EMBL/GenBank/DDBJ whole genome shotgun (WGS) entry which is preliminary data.</text>
</comment>
<accession>A0A5B7GBX8</accession>
<dbReference type="EMBL" id="VSRR010012064">
    <property type="protein sequence ID" value="MPC54044.1"/>
    <property type="molecule type" value="Genomic_DNA"/>
</dbReference>
<protein>
    <submittedName>
        <fullName evidence="1">Uncharacterized protein</fullName>
    </submittedName>
</protein>
<organism evidence="1 2">
    <name type="scientific">Portunus trituberculatus</name>
    <name type="common">Swimming crab</name>
    <name type="synonym">Neptunus trituberculatus</name>
    <dbReference type="NCBI Taxonomy" id="210409"/>
    <lineage>
        <taxon>Eukaryota</taxon>
        <taxon>Metazoa</taxon>
        <taxon>Ecdysozoa</taxon>
        <taxon>Arthropoda</taxon>
        <taxon>Crustacea</taxon>
        <taxon>Multicrustacea</taxon>
        <taxon>Malacostraca</taxon>
        <taxon>Eumalacostraca</taxon>
        <taxon>Eucarida</taxon>
        <taxon>Decapoda</taxon>
        <taxon>Pleocyemata</taxon>
        <taxon>Brachyura</taxon>
        <taxon>Eubrachyura</taxon>
        <taxon>Portunoidea</taxon>
        <taxon>Portunidae</taxon>
        <taxon>Portuninae</taxon>
        <taxon>Portunus</taxon>
    </lineage>
</organism>
<sequence>MDGDILWRLPSSSPPFSPPLLHYPSPAFTYAFFGFLPKSNLQYVVHLLVYLSMSDVESK</sequence>
<reference evidence="1 2" key="1">
    <citation type="submission" date="2019-05" db="EMBL/GenBank/DDBJ databases">
        <title>Another draft genome of Portunus trituberculatus and its Hox gene families provides insights of decapod evolution.</title>
        <authorList>
            <person name="Jeong J.-H."/>
            <person name="Song I."/>
            <person name="Kim S."/>
            <person name="Choi T."/>
            <person name="Kim D."/>
            <person name="Ryu S."/>
            <person name="Kim W."/>
        </authorList>
    </citation>
    <scope>NUCLEOTIDE SEQUENCE [LARGE SCALE GENOMIC DNA]</scope>
    <source>
        <tissue evidence="1">Muscle</tissue>
    </source>
</reference>